<feature type="transmembrane region" description="Helical" evidence="1">
    <location>
        <begin position="6"/>
        <end position="23"/>
    </location>
</feature>
<keyword evidence="1" id="KW-0472">Membrane</keyword>
<keyword evidence="3" id="KW-1185">Reference proteome</keyword>
<evidence type="ECO:0000313" key="3">
    <source>
        <dbReference type="Proteomes" id="UP000536640"/>
    </source>
</evidence>
<keyword evidence="1" id="KW-0812">Transmembrane</keyword>
<gene>
    <name evidence="2" type="ORF">HNQ57_003445</name>
</gene>
<keyword evidence="1" id="KW-1133">Transmembrane helix</keyword>
<name>A0A840R9P2_9GAMM</name>
<reference evidence="2 3" key="1">
    <citation type="submission" date="2020-08" db="EMBL/GenBank/DDBJ databases">
        <title>Genomic Encyclopedia of Type Strains, Phase IV (KMG-IV): sequencing the most valuable type-strain genomes for metagenomic binning, comparative biology and taxonomic classification.</title>
        <authorList>
            <person name="Goeker M."/>
        </authorList>
    </citation>
    <scope>NUCLEOTIDE SEQUENCE [LARGE SCALE GENOMIC DNA]</scope>
    <source>
        <strain evidence="2 3">DSM 25701</strain>
    </source>
</reference>
<dbReference type="Proteomes" id="UP000536640">
    <property type="component" value="Unassembled WGS sequence"/>
</dbReference>
<evidence type="ECO:0008006" key="4">
    <source>
        <dbReference type="Google" id="ProtNLM"/>
    </source>
</evidence>
<dbReference type="InterPro" id="IPR008972">
    <property type="entry name" value="Cupredoxin"/>
</dbReference>
<evidence type="ECO:0000313" key="2">
    <source>
        <dbReference type="EMBL" id="MBB5189143.1"/>
    </source>
</evidence>
<dbReference type="Gene3D" id="2.60.40.420">
    <property type="entry name" value="Cupredoxins - blue copper proteins"/>
    <property type="match status" value="1"/>
</dbReference>
<protein>
    <recommendedName>
        <fullName evidence="4">EfeO-type cupredoxin-like domain-containing protein</fullName>
    </recommendedName>
</protein>
<dbReference type="SUPFAM" id="SSF49503">
    <property type="entry name" value="Cupredoxins"/>
    <property type="match status" value="1"/>
</dbReference>
<dbReference type="RefSeq" id="WP_184464997.1">
    <property type="nucleotide sequence ID" value="NZ_JACHHW010000014.1"/>
</dbReference>
<sequence length="138" mass="14976">MNYRPLIFILISAVALTALFVVLKPAPKSPIQQEPTVNRGKTNAAPERSARRFELVIEGGALASGPRRIEVQQGSAIEIKVITDHADELHLHGYDLKLQLTAGEPATLAFSADHSGRFGLELHHSHGEIATLEVMPTP</sequence>
<proteinExistence type="predicted"/>
<dbReference type="EMBL" id="JACHHW010000014">
    <property type="protein sequence ID" value="MBB5189143.1"/>
    <property type="molecule type" value="Genomic_DNA"/>
</dbReference>
<organism evidence="2 3">
    <name type="scientific">Zhongshania antarctica</name>
    <dbReference type="NCBI Taxonomy" id="641702"/>
    <lineage>
        <taxon>Bacteria</taxon>
        <taxon>Pseudomonadati</taxon>
        <taxon>Pseudomonadota</taxon>
        <taxon>Gammaproteobacteria</taxon>
        <taxon>Cellvibrionales</taxon>
        <taxon>Spongiibacteraceae</taxon>
        <taxon>Zhongshania</taxon>
    </lineage>
</organism>
<comment type="caution">
    <text evidence="2">The sequence shown here is derived from an EMBL/GenBank/DDBJ whole genome shotgun (WGS) entry which is preliminary data.</text>
</comment>
<dbReference type="AlphaFoldDB" id="A0A840R9P2"/>
<evidence type="ECO:0000256" key="1">
    <source>
        <dbReference type="SAM" id="Phobius"/>
    </source>
</evidence>
<accession>A0A840R9P2</accession>